<dbReference type="Proteomes" id="UP000054166">
    <property type="component" value="Unassembled WGS sequence"/>
</dbReference>
<reference evidence="2 3" key="1">
    <citation type="submission" date="2014-04" db="EMBL/GenBank/DDBJ databases">
        <authorList>
            <consortium name="DOE Joint Genome Institute"/>
            <person name="Kuo A."/>
            <person name="Tarkka M."/>
            <person name="Buscot F."/>
            <person name="Kohler A."/>
            <person name="Nagy L.G."/>
            <person name="Floudas D."/>
            <person name="Copeland A."/>
            <person name="Barry K.W."/>
            <person name="Cichocki N."/>
            <person name="Veneault-Fourrey C."/>
            <person name="LaButti K."/>
            <person name="Lindquist E.A."/>
            <person name="Lipzen A."/>
            <person name="Lundell T."/>
            <person name="Morin E."/>
            <person name="Murat C."/>
            <person name="Sun H."/>
            <person name="Tunlid A."/>
            <person name="Henrissat B."/>
            <person name="Grigoriev I.V."/>
            <person name="Hibbett D.S."/>
            <person name="Martin F."/>
            <person name="Nordberg H.P."/>
            <person name="Cantor M.N."/>
            <person name="Hua S.X."/>
        </authorList>
    </citation>
    <scope>NUCLEOTIDE SEQUENCE [LARGE SCALE GENOMIC DNA]</scope>
    <source>
        <strain evidence="2 3">F 1598</strain>
    </source>
</reference>
<sequence length="234" mass="26039">MSRDNDIVLDSNGDDIILIVGLTGVGKSTFINAAAGQAAVSVGHDLQSCTKSIEPVKVPYRSRRIVLVDTPGFDDTWVGDKQILGRIVDWLARSPQGTKLAGIIYLHDISQARIEPAKENLKTFNMLCQPPAYMNIVFATSKWSNVTADVGMRREQQLQSEHWTGSNVARFENTYESASAIVDLIFEKEPVDVVLFHKELVNVQSCLNPKAQAKISGGFFKYLFRRLRAKTSEH</sequence>
<dbReference type="OrthoDB" id="8954335at2759"/>
<organism evidence="2 3">
    <name type="scientific">Piloderma croceum (strain F 1598)</name>
    <dbReference type="NCBI Taxonomy" id="765440"/>
    <lineage>
        <taxon>Eukaryota</taxon>
        <taxon>Fungi</taxon>
        <taxon>Dikarya</taxon>
        <taxon>Basidiomycota</taxon>
        <taxon>Agaricomycotina</taxon>
        <taxon>Agaricomycetes</taxon>
        <taxon>Agaricomycetidae</taxon>
        <taxon>Atheliales</taxon>
        <taxon>Atheliaceae</taxon>
        <taxon>Piloderma</taxon>
    </lineage>
</organism>
<name>A0A0C3FTE5_PILCF</name>
<evidence type="ECO:0000313" key="3">
    <source>
        <dbReference type="Proteomes" id="UP000054166"/>
    </source>
</evidence>
<dbReference type="SUPFAM" id="SSF52540">
    <property type="entry name" value="P-loop containing nucleoside triphosphate hydrolases"/>
    <property type="match status" value="1"/>
</dbReference>
<dbReference type="Gene3D" id="3.40.50.300">
    <property type="entry name" value="P-loop containing nucleotide triphosphate hydrolases"/>
    <property type="match status" value="1"/>
</dbReference>
<feature type="domain" description="G" evidence="1">
    <location>
        <begin position="17"/>
        <end position="125"/>
    </location>
</feature>
<dbReference type="HOGENOM" id="CLU_018003_0_1_1"/>
<dbReference type="STRING" id="765440.A0A0C3FTE5"/>
<dbReference type="InterPro" id="IPR006073">
    <property type="entry name" value="GTP-bd"/>
</dbReference>
<dbReference type="GO" id="GO:0005525">
    <property type="term" value="F:GTP binding"/>
    <property type="evidence" value="ECO:0007669"/>
    <property type="project" value="InterPro"/>
</dbReference>
<evidence type="ECO:0000259" key="1">
    <source>
        <dbReference type="Pfam" id="PF01926"/>
    </source>
</evidence>
<dbReference type="AlphaFoldDB" id="A0A0C3FTE5"/>
<dbReference type="CDD" id="cd00882">
    <property type="entry name" value="Ras_like_GTPase"/>
    <property type="match status" value="1"/>
</dbReference>
<dbReference type="InParanoid" id="A0A0C3FTE5"/>
<gene>
    <name evidence="2" type="ORF">PILCRDRAFT_819830</name>
</gene>
<proteinExistence type="predicted"/>
<dbReference type="Pfam" id="PF01926">
    <property type="entry name" value="MMR_HSR1"/>
    <property type="match status" value="1"/>
</dbReference>
<protein>
    <recommendedName>
        <fullName evidence="1">G domain-containing protein</fullName>
    </recommendedName>
</protein>
<dbReference type="InterPro" id="IPR027417">
    <property type="entry name" value="P-loop_NTPase"/>
</dbReference>
<dbReference type="EMBL" id="KN832992">
    <property type="protein sequence ID" value="KIM83039.1"/>
    <property type="molecule type" value="Genomic_DNA"/>
</dbReference>
<keyword evidence="3" id="KW-1185">Reference proteome</keyword>
<reference evidence="3" key="2">
    <citation type="submission" date="2015-01" db="EMBL/GenBank/DDBJ databases">
        <title>Evolutionary Origins and Diversification of the Mycorrhizal Mutualists.</title>
        <authorList>
            <consortium name="DOE Joint Genome Institute"/>
            <consortium name="Mycorrhizal Genomics Consortium"/>
            <person name="Kohler A."/>
            <person name="Kuo A."/>
            <person name="Nagy L.G."/>
            <person name="Floudas D."/>
            <person name="Copeland A."/>
            <person name="Barry K.W."/>
            <person name="Cichocki N."/>
            <person name="Veneault-Fourrey C."/>
            <person name="LaButti K."/>
            <person name="Lindquist E.A."/>
            <person name="Lipzen A."/>
            <person name="Lundell T."/>
            <person name="Morin E."/>
            <person name="Murat C."/>
            <person name="Riley R."/>
            <person name="Ohm R."/>
            <person name="Sun H."/>
            <person name="Tunlid A."/>
            <person name="Henrissat B."/>
            <person name="Grigoriev I.V."/>
            <person name="Hibbett D.S."/>
            <person name="Martin F."/>
        </authorList>
    </citation>
    <scope>NUCLEOTIDE SEQUENCE [LARGE SCALE GENOMIC DNA]</scope>
    <source>
        <strain evidence="3">F 1598</strain>
    </source>
</reference>
<accession>A0A0C3FTE5</accession>
<evidence type="ECO:0000313" key="2">
    <source>
        <dbReference type="EMBL" id="KIM83039.1"/>
    </source>
</evidence>